<dbReference type="InterPro" id="IPR001789">
    <property type="entry name" value="Sig_transdc_resp-reg_receiver"/>
</dbReference>
<gene>
    <name evidence="6" type="ORF">CHO01_00560</name>
</gene>
<evidence type="ECO:0000313" key="7">
    <source>
        <dbReference type="Proteomes" id="UP000321723"/>
    </source>
</evidence>
<organism evidence="6 7">
    <name type="scientific">Cellulomonas hominis</name>
    <dbReference type="NCBI Taxonomy" id="156981"/>
    <lineage>
        <taxon>Bacteria</taxon>
        <taxon>Bacillati</taxon>
        <taxon>Actinomycetota</taxon>
        <taxon>Actinomycetes</taxon>
        <taxon>Micrococcales</taxon>
        <taxon>Cellulomonadaceae</taxon>
        <taxon>Cellulomonas</taxon>
    </lineage>
</organism>
<accession>A0A511F6N7</accession>
<dbReference type="SUPFAM" id="SSF52172">
    <property type="entry name" value="CheY-like"/>
    <property type="match status" value="1"/>
</dbReference>
<feature type="region of interest" description="Disordered" evidence="3">
    <location>
        <begin position="1"/>
        <end position="49"/>
    </location>
</feature>
<keyword evidence="2" id="KW-0597">Phosphoprotein</keyword>
<reference evidence="6 7" key="1">
    <citation type="submission" date="2019-07" db="EMBL/GenBank/DDBJ databases">
        <title>Whole genome shotgun sequence of Cellulomonas hominis NBRC 16055.</title>
        <authorList>
            <person name="Hosoyama A."/>
            <person name="Uohara A."/>
            <person name="Ohji S."/>
            <person name="Ichikawa N."/>
        </authorList>
    </citation>
    <scope>NUCLEOTIDE SEQUENCE [LARGE SCALE GENOMIC DNA]</scope>
    <source>
        <strain evidence="6 7">NBRC 16055</strain>
    </source>
</reference>
<evidence type="ECO:0000259" key="5">
    <source>
        <dbReference type="PROSITE" id="PS50921"/>
    </source>
</evidence>
<evidence type="ECO:0000259" key="4">
    <source>
        <dbReference type="PROSITE" id="PS50110"/>
    </source>
</evidence>
<dbReference type="PANTHER" id="PTHR48111">
    <property type="entry name" value="REGULATOR OF RPOS"/>
    <property type="match status" value="1"/>
</dbReference>
<dbReference type="InterPro" id="IPR039420">
    <property type="entry name" value="WalR-like"/>
</dbReference>
<dbReference type="PROSITE" id="PS50921">
    <property type="entry name" value="ANTAR"/>
    <property type="match status" value="1"/>
</dbReference>
<evidence type="ECO:0000313" key="6">
    <source>
        <dbReference type="EMBL" id="GEL44940.1"/>
    </source>
</evidence>
<dbReference type="EMBL" id="BJVQ01000001">
    <property type="protein sequence ID" value="GEL44940.1"/>
    <property type="molecule type" value="Genomic_DNA"/>
</dbReference>
<dbReference type="GO" id="GO:0000156">
    <property type="term" value="F:phosphorelay response regulator activity"/>
    <property type="evidence" value="ECO:0007669"/>
    <property type="project" value="TreeGrafter"/>
</dbReference>
<feature type="domain" description="ANTAR" evidence="5">
    <location>
        <begin position="197"/>
        <end position="258"/>
    </location>
</feature>
<sequence length="265" mass="28299">MTACALANPDRPVGVPRFTGRRTAAGARVPLESVPVSTQDATPGGEAQAADTPLDLEIPQARAAEKAPEATSRPARRAVVAEDEALIRMDVVETLREAGFDVVGEAGDGEQAVALATELKPDVVVMDVKMPVLDGISAAERIAKGHLAPVVLLTAFSQTELVERARDAGAMAYVVKPFSPADLLPAVEIAISRYAQITALESEVADLAERFETRKRVDRAKGLLMTKMGLTEPESFRWIQKTSMDRRLTMREVADAVIDQVGGAS</sequence>
<dbReference type="SMART" id="SM00448">
    <property type="entry name" value="REC"/>
    <property type="match status" value="1"/>
</dbReference>
<dbReference type="PANTHER" id="PTHR48111:SF69">
    <property type="entry name" value="RESPONSE REGULATOR RECEIVER"/>
    <property type="match status" value="1"/>
</dbReference>
<dbReference type="Pfam" id="PF00072">
    <property type="entry name" value="Response_reg"/>
    <property type="match status" value="1"/>
</dbReference>
<dbReference type="PROSITE" id="PS50110">
    <property type="entry name" value="RESPONSE_REGULATORY"/>
    <property type="match status" value="1"/>
</dbReference>
<dbReference type="Proteomes" id="UP000321723">
    <property type="component" value="Unassembled WGS sequence"/>
</dbReference>
<dbReference type="GO" id="GO:0006355">
    <property type="term" value="P:regulation of DNA-templated transcription"/>
    <property type="evidence" value="ECO:0007669"/>
    <property type="project" value="TreeGrafter"/>
</dbReference>
<name>A0A511F6N7_9CELL</name>
<dbReference type="GO" id="GO:0032993">
    <property type="term" value="C:protein-DNA complex"/>
    <property type="evidence" value="ECO:0007669"/>
    <property type="project" value="TreeGrafter"/>
</dbReference>
<keyword evidence="7" id="KW-1185">Reference proteome</keyword>
<evidence type="ECO:0000256" key="2">
    <source>
        <dbReference type="PROSITE-ProRule" id="PRU00169"/>
    </source>
</evidence>
<dbReference type="GO" id="GO:0005829">
    <property type="term" value="C:cytosol"/>
    <property type="evidence" value="ECO:0007669"/>
    <property type="project" value="TreeGrafter"/>
</dbReference>
<dbReference type="AlphaFoldDB" id="A0A511F6N7"/>
<feature type="modified residue" description="4-aspartylphosphate" evidence="2">
    <location>
        <position position="127"/>
    </location>
</feature>
<keyword evidence="1" id="KW-0238">DNA-binding</keyword>
<feature type="domain" description="Response regulatory" evidence="4">
    <location>
        <begin position="77"/>
        <end position="191"/>
    </location>
</feature>
<dbReference type="Gene3D" id="3.40.50.2300">
    <property type="match status" value="1"/>
</dbReference>
<dbReference type="FunFam" id="1.10.10.10:FF:000157">
    <property type="entry name" value="Response regulator receiver"/>
    <property type="match status" value="1"/>
</dbReference>
<dbReference type="InterPro" id="IPR036388">
    <property type="entry name" value="WH-like_DNA-bd_sf"/>
</dbReference>
<dbReference type="SMART" id="SM01012">
    <property type="entry name" value="ANTAR"/>
    <property type="match status" value="1"/>
</dbReference>
<protein>
    <submittedName>
        <fullName evidence="6">Transcriptional regulator</fullName>
    </submittedName>
</protein>
<dbReference type="Pfam" id="PF03861">
    <property type="entry name" value="ANTAR"/>
    <property type="match status" value="1"/>
</dbReference>
<comment type="caution">
    <text evidence="6">The sequence shown here is derived from an EMBL/GenBank/DDBJ whole genome shotgun (WGS) entry which is preliminary data.</text>
</comment>
<dbReference type="GO" id="GO:0000976">
    <property type="term" value="F:transcription cis-regulatory region binding"/>
    <property type="evidence" value="ECO:0007669"/>
    <property type="project" value="TreeGrafter"/>
</dbReference>
<dbReference type="GO" id="GO:0003723">
    <property type="term" value="F:RNA binding"/>
    <property type="evidence" value="ECO:0007669"/>
    <property type="project" value="InterPro"/>
</dbReference>
<dbReference type="Gene3D" id="1.10.10.10">
    <property type="entry name" value="Winged helix-like DNA-binding domain superfamily/Winged helix DNA-binding domain"/>
    <property type="match status" value="1"/>
</dbReference>
<dbReference type="InterPro" id="IPR005561">
    <property type="entry name" value="ANTAR"/>
</dbReference>
<proteinExistence type="predicted"/>
<evidence type="ECO:0000256" key="1">
    <source>
        <dbReference type="ARBA" id="ARBA00023125"/>
    </source>
</evidence>
<evidence type="ECO:0000256" key="3">
    <source>
        <dbReference type="SAM" id="MobiDB-lite"/>
    </source>
</evidence>
<dbReference type="InterPro" id="IPR011006">
    <property type="entry name" value="CheY-like_superfamily"/>
</dbReference>